<name>A0A2Z7BMR2_9LAMI</name>
<feature type="region of interest" description="Disordered" evidence="1">
    <location>
        <begin position="1"/>
        <end position="27"/>
    </location>
</feature>
<organism evidence="2 3">
    <name type="scientific">Dorcoceras hygrometricum</name>
    <dbReference type="NCBI Taxonomy" id="472368"/>
    <lineage>
        <taxon>Eukaryota</taxon>
        <taxon>Viridiplantae</taxon>
        <taxon>Streptophyta</taxon>
        <taxon>Embryophyta</taxon>
        <taxon>Tracheophyta</taxon>
        <taxon>Spermatophyta</taxon>
        <taxon>Magnoliopsida</taxon>
        <taxon>eudicotyledons</taxon>
        <taxon>Gunneridae</taxon>
        <taxon>Pentapetalae</taxon>
        <taxon>asterids</taxon>
        <taxon>lamiids</taxon>
        <taxon>Lamiales</taxon>
        <taxon>Gesneriaceae</taxon>
        <taxon>Didymocarpoideae</taxon>
        <taxon>Trichosporeae</taxon>
        <taxon>Loxocarpinae</taxon>
        <taxon>Dorcoceras</taxon>
    </lineage>
</organism>
<gene>
    <name evidence="2" type="ORF">F511_32968</name>
</gene>
<sequence>MILISYGPTRCAPGKRDPDPPLSSTVSYQDARARGDTALSSPCRDFLALMRRVVVTLTTPVPANQFFPPVITHTYKTRQQPEHSGEK</sequence>
<dbReference type="Proteomes" id="UP000250235">
    <property type="component" value="Unassembled WGS sequence"/>
</dbReference>
<accession>A0A2Z7BMR2</accession>
<protein>
    <submittedName>
        <fullName evidence="2">Uncharacterized protein</fullName>
    </submittedName>
</protein>
<proteinExistence type="predicted"/>
<dbReference type="EMBL" id="KV003971">
    <property type="protein sequence ID" value="KZV35952.1"/>
    <property type="molecule type" value="Genomic_DNA"/>
</dbReference>
<dbReference type="AlphaFoldDB" id="A0A2Z7BMR2"/>
<keyword evidence="3" id="KW-1185">Reference proteome</keyword>
<evidence type="ECO:0000256" key="1">
    <source>
        <dbReference type="SAM" id="MobiDB-lite"/>
    </source>
</evidence>
<evidence type="ECO:0000313" key="3">
    <source>
        <dbReference type="Proteomes" id="UP000250235"/>
    </source>
</evidence>
<evidence type="ECO:0000313" key="2">
    <source>
        <dbReference type="EMBL" id="KZV35952.1"/>
    </source>
</evidence>
<reference evidence="2 3" key="1">
    <citation type="journal article" date="2015" name="Proc. Natl. Acad. Sci. U.S.A.">
        <title>The resurrection genome of Boea hygrometrica: A blueprint for survival of dehydration.</title>
        <authorList>
            <person name="Xiao L."/>
            <person name="Yang G."/>
            <person name="Zhang L."/>
            <person name="Yang X."/>
            <person name="Zhao S."/>
            <person name="Ji Z."/>
            <person name="Zhou Q."/>
            <person name="Hu M."/>
            <person name="Wang Y."/>
            <person name="Chen M."/>
            <person name="Xu Y."/>
            <person name="Jin H."/>
            <person name="Xiao X."/>
            <person name="Hu G."/>
            <person name="Bao F."/>
            <person name="Hu Y."/>
            <person name="Wan P."/>
            <person name="Li L."/>
            <person name="Deng X."/>
            <person name="Kuang T."/>
            <person name="Xiang C."/>
            <person name="Zhu J.K."/>
            <person name="Oliver M.J."/>
            <person name="He Y."/>
        </authorList>
    </citation>
    <scope>NUCLEOTIDE SEQUENCE [LARGE SCALE GENOMIC DNA]</scope>
    <source>
        <strain evidence="3">cv. XS01</strain>
    </source>
</reference>